<organism evidence="2 3">
    <name type="scientific">Gulosibacter macacae</name>
    <dbReference type="NCBI Taxonomy" id="2488791"/>
    <lineage>
        <taxon>Bacteria</taxon>
        <taxon>Bacillati</taxon>
        <taxon>Actinomycetota</taxon>
        <taxon>Actinomycetes</taxon>
        <taxon>Micrococcales</taxon>
        <taxon>Microbacteriaceae</taxon>
        <taxon>Gulosibacter</taxon>
    </lineage>
</organism>
<evidence type="ECO:0000259" key="1">
    <source>
        <dbReference type="Pfam" id="PF20114"/>
    </source>
</evidence>
<accession>A0A3P3W2X8</accession>
<feature type="domain" description="DUF6504" evidence="1">
    <location>
        <begin position="5"/>
        <end position="97"/>
    </location>
</feature>
<reference evidence="2 3" key="1">
    <citation type="submission" date="2018-11" db="EMBL/GenBank/DDBJ databases">
        <title>YIM 102482-1 draft genome.</title>
        <authorList>
            <person name="Li G."/>
            <person name="Jiang Y."/>
        </authorList>
    </citation>
    <scope>NUCLEOTIDE SEQUENCE [LARGE SCALE GENOMIC DNA]</scope>
    <source>
        <strain evidence="2 3">YIM 102482-1</strain>
    </source>
</reference>
<dbReference type="AlphaFoldDB" id="A0A3P3W2X8"/>
<sequence length="106" mass="12210">MVVDEQVEVELSPNGAPVRFIWRGVRYGVTCAPEPWLSREPWWLAATRAPRGSGGRFEREMWRVDATPLQPVRRPLDGSFDLTRLPDGSWSLARAWDDEIDERLFA</sequence>
<evidence type="ECO:0000313" key="3">
    <source>
        <dbReference type="Proteomes" id="UP000274391"/>
    </source>
</evidence>
<dbReference type="InterPro" id="IPR045443">
    <property type="entry name" value="DUF6504"/>
</dbReference>
<gene>
    <name evidence="2" type="ORF">EG850_03310</name>
</gene>
<comment type="caution">
    <text evidence="2">The sequence shown here is derived from an EMBL/GenBank/DDBJ whole genome shotgun (WGS) entry which is preliminary data.</text>
</comment>
<dbReference type="Proteomes" id="UP000274391">
    <property type="component" value="Unassembled WGS sequence"/>
</dbReference>
<proteinExistence type="predicted"/>
<dbReference type="OrthoDB" id="5190586at2"/>
<dbReference type="Pfam" id="PF20114">
    <property type="entry name" value="DUF6504"/>
    <property type="match status" value="1"/>
</dbReference>
<dbReference type="EMBL" id="RQVS01000003">
    <property type="protein sequence ID" value="RRJ87989.1"/>
    <property type="molecule type" value="Genomic_DNA"/>
</dbReference>
<evidence type="ECO:0000313" key="2">
    <source>
        <dbReference type="EMBL" id="RRJ87989.1"/>
    </source>
</evidence>
<protein>
    <recommendedName>
        <fullName evidence="1">DUF6504 domain-containing protein</fullName>
    </recommendedName>
</protein>
<keyword evidence="3" id="KW-1185">Reference proteome</keyword>
<name>A0A3P3W2X8_9MICO</name>